<dbReference type="GO" id="GO:0000150">
    <property type="term" value="F:DNA strand exchange activity"/>
    <property type="evidence" value="ECO:0007669"/>
    <property type="project" value="InterPro"/>
</dbReference>
<protein>
    <recommendedName>
        <fullName evidence="1">Resolvase/invertase-type recombinase catalytic domain-containing protein</fullName>
    </recommendedName>
</protein>
<evidence type="ECO:0000259" key="1">
    <source>
        <dbReference type="Pfam" id="PF00239"/>
    </source>
</evidence>
<dbReference type="Gene3D" id="3.40.50.1390">
    <property type="entry name" value="Resolvase, N-terminal catalytic domain"/>
    <property type="match status" value="1"/>
</dbReference>
<accession>X0WEI1</accession>
<reference evidence="2" key="1">
    <citation type="journal article" date="2014" name="Front. Microbiol.">
        <title>High frequency of phylogenetically diverse reductive dehalogenase-homologous genes in deep subseafloor sedimentary metagenomes.</title>
        <authorList>
            <person name="Kawai M."/>
            <person name="Futagami T."/>
            <person name="Toyoda A."/>
            <person name="Takaki Y."/>
            <person name="Nishi S."/>
            <person name="Hori S."/>
            <person name="Arai W."/>
            <person name="Tsubouchi T."/>
            <person name="Morono Y."/>
            <person name="Uchiyama I."/>
            <person name="Ito T."/>
            <person name="Fujiyama A."/>
            <person name="Inagaki F."/>
            <person name="Takami H."/>
        </authorList>
    </citation>
    <scope>NUCLEOTIDE SEQUENCE</scope>
    <source>
        <strain evidence="2">Expedition CK06-06</strain>
    </source>
</reference>
<comment type="caution">
    <text evidence="2">The sequence shown here is derived from an EMBL/GenBank/DDBJ whole genome shotgun (WGS) entry which is preliminary data.</text>
</comment>
<feature type="domain" description="Resolvase/invertase-type recombinase catalytic" evidence="1">
    <location>
        <begin position="15"/>
        <end position="114"/>
    </location>
</feature>
<evidence type="ECO:0000313" key="2">
    <source>
        <dbReference type="EMBL" id="GAG21587.1"/>
    </source>
</evidence>
<dbReference type="EMBL" id="BARS01037023">
    <property type="protein sequence ID" value="GAG21587.1"/>
    <property type="molecule type" value="Genomic_DNA"/>
</dbReference>
<organism evidence="2">
    <name type="scientific">marine sediment metagenome</name>
    <dbReference type="NCBI Taxonomy" id="412755"/>
    <lineage>
        <taxon>unclassified sequences</taxon>
        <taxon>metagenomes</taxon>
        <taxon>ecological metagenomes</taxon>
    </lineage>
</organism>
<dbReference type="InterPro" id="IPR006119">
    <property type="entry name" value="Resolv_N"/>
</dbReference>
<dbReference type="InterPro" id="IPR036162">
    <property type="entry name" value="Resolvase-like_N_sf"/>
</dbReference>
<dbReference type="Pfam" id="PF00239">
    <property type="entry name" value="Resolvase"/>
    <property type="match status" value="1"/>
</dbReference>
<dbReference type="GO" id="GO:0003677">
    <property type="term" value="F:DNA binding"/>
    <property type="evidence" value="ECO:0007669"/>
    <property type="project" value="InterPro"/>
</dbReference>
<gene>
    <name evidence="2" type="ORF">S01H1_56820</name>
</gene>
<dbReference type="SUPFAM" id="SSF53041">
    <property type="entry name" value="Resolvase-like"/>
    <property type="match status" value="1"/>
</dbReference>
<dbReference type="AlphaFoldDB" id="X0WEI1"/>
<sequence length="132" mass="14562">RALPAKGVNPIGALVLKDQAESGTLADRPAMLQLCEMINRCAVDVLAADDQSRFSRSDNVFQIITDLVYSGGRFISTGEGIDTDEPGWELKVKVLELHHSTTIRELGRRVRRGQCVASVGIGESGRLRYTYW</sequence>
<name>X0WEI1_9ZZZZ</name>
<feature type="non-terminal residue" evidence="2">
    <location>
        <position position="1"/>
    </location>
</feature>
<proteinExistence type="predicted"/>